<evidence type="ECO:0000313" key="1">
    <source>
        <dbReference type="EMBL" id="TWB43745.1"/>
    </source>
</evidence>
<name>A0A560HBL1_9PROT</name>
<dbReference type="AlphaFoldDB" id="A0A560HBL1"/>
<proteinExistence type="predicted"/>
<protein>
    <submittedName>
        <fullName evidence="1">Uncharacterized protein</fullName>
    </submittedName>
</protein>
<organism evidence="1 2">
    <name type="scientific">Nitrospirillum amazonense</name>
    <dbReference type="NCBI Taxonomy" id="28077"/>
    <lineage>
        <taxon>Bacteria</taxon>
        <taxon>Pseudomonadati</taxon>
        <taxon>Pseudomonadota</taxon>
        <taxon>Alphaproteobacteria</taxon>
        <taxon>Rhodospirillales</taxon>
        <taxon>Azospirillaceae</taxon>
        <taxon>Nitrospirillum</taxon>
    </lineage>
</organism>
<dbReference type="Proteomes" id="UP000315751">
    <property type="component" value="Unassembled WGS sequence"/>
</dbReference>
<sequence>MEVTGLDIIMVSPGLGWAGNASEYFLEILEKFGDCADLIAFSGWTLSCAQFEGVKDKIAGLSKKKARVVWEVGERSKTEEKPKFVELYSNQGGDYICHGRQFFVSPRDRQGRIDFMNACDGRDGENKLDRWIKIKEKDFFWLNCGEIFLLRSPQDAEFSCPRDDVKNWFEGIKEKAAGFFNPTHSEFQRRHITAKQARYLSQENRIFLRPTRHYEADRRGDDAYRKRHLMVYRDSKVENPSFSEDVRRGNAGDSAYMLSRFNVPVP</sequence>
<reference evidence="1 2" key="1">
    <citation type="submission" date="2019-06" db="EMBL/GenBank/DDBJ databases">
        <title>Genomic Encyclopedia of Type Strains, Phase IV (KMG-V): Genome sequencing to study the core and pangenomes of soil and plant-associated prokaryotes.</title>
        <authorList>
            <person name="Whitman W."/>
        </authorList>
    </citation>
    <scope>NUCLEOTIDE SEQUENCE [LARGE SCALE GENOMIC DNA]</scope>
    <source>
        <strain evidence="1 2">BR 11622</strain>
    </source>
</reference>
<accession>A0A560HBL1</accession>
<comment type="caution">
    <text evidence="1">The sequence shown here is derived from an EMBL/GenBank/DDBJ whole genome shotgun (WGS) entry which is preliminary data.</text>
</comment>
<keyword evidence="2" id="KW-1185">Reference proteome</keyword>
<evidence type="ECO:0000313" key="2">
    <source>
        <dbReference type="Proteomes" id="UP000315751"/>
    </source>
</evidence>
<dbReference type="EMBL" id="VITR01000004">
    <property type="protein sequence ID" value="TWB43745.1"/>
    <property type="molecule type" value="Genomic_DNA"/>
</dbReference>
<gene>
    <name evidence="1" type="ORF">FBZ90_104132</name>
</gene>